<feature type="region of interest" description="Disordered" evidence="5">
    <location>
        <begin position="458"/>
        <end position="588"/>
    </location>
</feature>
<dbReference type="Pfam" id="PF20826">
    <property type="entry name" value="PHD_5"/>
    <property type="match status" value="1"/>
</dbReference>
<feature type="compositionally biased region" description="Acidic residues" evidence="5">
    <location>
        <begin position="484"/>
        <end position="494"/>
    </location>
</feature>
<feature type="compositionally biased region" description="Basic and acidic residues" evidence="5">
    <location>
        <begin position="555"/>
        <end position="565"/>
    </location>
</feature>
<dbReference type="PANTHER" id="PTHR46462">
    <property type="entry name" value="UPSET, ISOFORM A"/>
    <property type="match status" value="1"/>
</dbReference>
<proteinExistence type="predicted"/>
<dbReference type="GO" id="GO:0070210">
    <property type="term" value="C:Rpd3L-Expanded complex"/>
    <property type="evidence" value="ECO:0007669"/>
    <property type="project" value="TreeGrafter"/>
</dbReference>
<dbReference type="EMBL" id="KN847539">
    <property type="protein sequence ID" value="KIW04834.1"/>
    <property type="molecule type" value="Genomic_DNA"/>
</dbReference>
<dbReference type="PROSITE" id="PS01359">
    <property type="entry name" value="ZF_PHD_1"/>
    <property type="match status" value="1"/>
</dbReference>
<evidence type="ECO:0000259" key="6">
    <source>
        <dbReference type="SMART" id="SM00249"/>
    </source>
</evidence>
<dbReference type="GO" id="GO:0034967">
    <property type="term" value="C:Set3 complex"/>
    <property type="evidence" value="ECO:0007669"/>
    <property type="project" value="TreeGrafter"/>
</dbReference>
<evidence type="ECO:0000256" key="4">
    <source>
        <dbReference type="ARBA" id="ARBA00022853"/>
    </source>
</evidence>
<feature type="region of interest" description="Disordered" evidence="5">
    <location>
        <begin position="272"/>
        <end position="295"/>
    </location>
</feature>
<feature type="compositionally biased region" description="Polar residues" evidence="5">
    <location>
        <begin position="496"/>
        <end position="512"/>
    </location>
</feature>
<reference evidence="7 8" key="1">
    <citation type="submission" date="2015-01" db="EMBL/GenBank/DDBJ databases">
        <title>The Genome Sequence of Ochroconis gallopava CBS43764.</title>
        <authorList>
            <consortium name="The Broad Institute Genomics Platform"/>
            <person name="Cuomo C."/>
            <person name="de Hoog S."/>
            <person name="Gorbushina A."/>
            <person name="Stielow B."/>
            <person name="Teixiera M."/>
            <person name="Abouelleil A."/>
            <person name="Chapman S.B."/>
            <person name="Priest M."/>
            <person name="Young S.K."/>
            <person name="Wortman J."/>
            <person name="Nusbaum C."/>
            <person name="Birren B."/>
        </authorList>
    </citation>
    <scope>NUCLEOTIDE SEQUENCE [LARGE SCALE GENOMIC DNA]</scope>
    <source>
        <strain evidence="7 8">CBS 43764</strain>
    </source>
</reference>
<feature type="compositionally biased region" description="Polar residues" evidence="5">
    <location>
        <begin position="645"/>
        <end position="661"/>
    </location>
</feature>
<evidence type="ECO:0000256" key="1">
    <source>
        <dbReference type="ARBA" id="ARBA00022723"/>
    </source>
</evidence>
<feature type="compositionally biased region" description="Basic and acidic residues" evidence="5">
    <location>
        <begin position="458"/>
        <end position="468"/>
    </location>
</feature>
<feature type="compositionally biased region" description="Basic and acidic residues" evidence="5">
    <location>
        <begin position="358"/>
        <end position="374"/>
    </location>
</feature>
<feature type="domain" description="Zinc finger PHD-type" evidence="6">
    <location>
        <begin position="681"/>
        <end position="726"/>
    </location>
</feature>
<feature type="compositionally biased region" description="Low complexity" evidence="5">
    <location>
        <begin position="535"/>
        <end position="544"/>
    </location>
</feature>
<dbReference type="PANTHER" id="PTHR46462:SF3">
    <property type="entry name" value="UPSET, ISOFORM A"/>
    <property type="match status" value="1"/>
</dbReference>
<dbReference type="RefSeq" id="XP_016214702.1">
    <property type="nucleotide sequence ID" value="XM_016357298.1"/>
</dbReference>
<dbReference type="SMART" id="SM00249">
    <property type="entry name" value="PHD"/>
    <property type="match status" value="1"/>
</dbReference>
<organism evidence="7 8">
    <name type="scientific">Verruconis gallopava</name>
    <dbReference type="NCBI Taxonomy" id="253628"/>
    <lineage>
        <taxon>Eukaryota</taxon>
        <taxon>Fungi</taxon>
        <taxon>Dikarya</taxon>
        <taxon>Ascomycota</taxon>
        <taxon>Pezizomycotina</taxon>
        <taxon>Dothideomycetes</taxon>
        <taxon>Pleosporomycetidae</taxon>
        <taxon>Venturiales</taxon>
        <taxon>Sympoventuriaceae</taxon>
        <taxon>Verruconis</taxon>
    </lineage>
</organism>
<accession>A0A0D2B0C9</accession>
<sequence length="762" mass="83990">MNVGPSIHGLPDWHFPSPTSTPRSSALEQAPFQTPKCEPPSHFLDAFYTPRATGHQTPAATPVVPNDSTIRLLRSPHTSPLTPQDPQFHVNHYKVGHLPLPPVDPARRLSSTPDSVKSSDNLKITIVAPGSRQQELMEPFHLQTPPPTRDSSARREYAVVQSALATTPGQMQPPGSMQTPIRQQQQQMTQQTPQFQTPAQLTQLQFSPAMFQVPESTQASTSTLPNERFSWDTQSPSFSFANEAMMSTQEGAFGQPHSMSPHFAQWQTPNLSGVSSQTDMQHSYSQPSQGADFWTTPTIHSQQVPSFSDTSSFASTVTTAAVDPSMISSFSSPRKVDNASPVRPHITPQKIDTALRQPYEHQTMESNREKELAKKAKQMHNRSSAGSASISFGRPGLQRSNTDSGFRRPKLGFGDGSRASQLVDQVERRPSPLKRHSQLLLSAIPEAVRSRPKTRLVIDEDGRARTETVETSDGLRNSQRGFDLWDDSSSDEEIVPNSQRNSFGMNPGSLQRRSSKHARTGSDTDRYDPNKRPVSSASISSLASRLETTPLGKRSSKELNYRRFSSDSFSGSISTNNISPNKEDKMMNDGTDAQAALKRIMESRPRRQEFSDSQAILDAHNQRWSQASIDLAKLSAIQEQATSYDPFGSTGNSSLSPTSGTDADILTPSTERSSRSTESTRCVCSATEIEGQLMIQCESCNKWLHVRCVGLDPHRLPPVYVCVYCTGTTPLARGGRIRDPLRRGEASHVSPLGYKSVNSLRR</sequence>
<evidence type="ECO:0000256" key="2">
    <source>
        <dbReference type="ARBA" id="ARBA00022771"/>
    </source>
</evidence>
<gene>
    <name evidence="7" type="ORF">PV09_04016</name>
</gene>
<dbReference type="SUPFAM" id="SSF57903">
    <property type="entry name" value="FYVE/PHD zinc finger"/>
    <property type="match status" value="1"/>
</dbReference>
<keyword evidence="8" id="KW-1185">Reference proteome</keyword>
<dbReference type="AlphaFoldDB" id="A0A0D2B0C9"/>
<feature type="region of interest" description="Disordered" evidence="5">
    <location>
        <begin position="327"/>
        <end position="434"/>
    </location>
</feature>
<dbReference type="RefSeq" id="XP_016214703.1">
    <property type="nucleotide sequence ID" value="XM_016357299.1"/>
</dbReference>
<feature type="compositionally biased region" description="Polar residues" evidence="5">
    <location>
        <begin position="17"/>
        <end position="27"/>
    </location>
</feature>
<dbReference type="VEuPathDB" id="FungiDB:PV09_04016"/>
<feature type="compositionally biased region" description="Basic and acidic residues" evidence="5">
    <location>
        <begin position="520"/>
        <end position="531"/>
    </location>
</feature>
<feature type="region of interest" description="Disordered" evidence="5">
    <location>
        <begin position="645"/>
        <end position="678"/>
    </location>
</feature>
<dbReference type="STRING" id="253628.A0A0D2B0C9"/>
<evidence type="ECO:0000313" key="8">
    <source>
        <dbReference type="Proteomes" id="UP000053259"/>
    </source>
</evidence>
<feature type="compositionally biased region" description="Polar residues" evidence="5">
    <location>
        <begin position="469"/>
        <end position="480"/>
    </location>
</feature>
<keyword evidence="3" id="KW-0862">Zinc</keyword>
<feature type="region of interest" description="Disordered" evidence="5">
    <location>
        <begin position="1"/>
        <end position="39"/>
    </location>
</feature>
<dbReference type="HOGENOM" id="CLU_020023_0_0_1"/>
<evidence type="ECO:0000256" key="5">
    <source>
        <dbReference type="SAM" id="MobiDB-lite"/>
    </source>
</evidence>
<keyword evidence="2" id="KW-0863">Zinc-finger</keyword>
<feature type="compositionally biased region" description="Polar residues" evidence="5">
    <location>
        <begin position="381"/>
        <end position="390"/>
    </location>
</feature>
<dbReference type="GO" id="GO:0006355">
    <property type="term" value="P:regulation of DNA-templated transcription"/>
    <property type="evidence" value="ECO:0007669"/>
    <property type="project" value="TreeGrafter"/>
</dbReference>
<dbReference type="GO" id="GO:0008270">
    <property type="term" value="F:zinc ion binding"/>
    <property type="evidence" value="ECO:0007669"/>
    <property type="project" value="UniProtKB-KW"/>
</dbReference>
<dbReference type="GeneID" id="27311989"/>
<keyword evidence="4" id="KW-0156">Chromatin regulator</keyword>
<evidence type="ECO:0000256" key="3">
    <source>
        <dbReference type="ARBA" id="ARBA00022833"/>
    </source>
</evidence>
<evidence type="ECO:0000313" key="7">
    <source>
        <dbReference type="EMBL" id="KIW04834.1"/>
    </source>
</evidence>
<dbReference type="InterPro" id="IPR013083">
    <property type="entry name" value="Znf_RING/FYVE/PHD"/>
</dbReference>
<dbReference type="Gene3D" id="3.30.40.10">
    <property type="entry name" value="Zinc/RING finger domain, C3HC4 (zinc finger)"/>
    <property type="match status" value="1"/>
</dbReference>
<dbReference type="EMBL" id="KN847539">
    <property type="protein sequence ID" value="KIW04833.1"/>
    <property type="molecule type" value="Genomic_DNA"/>
</dbReference>
<dbReference type="OrthoDB" id="436852at2759"/>
<dbReference type="GO" id="GO:0006325">
    <property type="term" value="P:chromatin organization"/>
    <property type="evidence" value="ECO:0007669"/>
    <property type="project" value="UniProtKB-KW"/>
</dbReference>
<dbReference type="InterPro" id="IPR001965">
    <property type="entry name" value="Znf_PHD"/>
</dbReference>
<name>A0A0D2B0C9_9PEZI</name>
<dbReference type="Proteomes" id="UP000053259">
    <property type="component" value="Unassembled WGS sequence"/>
</dbReference>
<keyword evidence="1" id="KW-0479">Metal-binding</keyword>
<dbReference type="InterPro" id="IPR019786">
    <property type="entry name" value="Zinc_finger_PHD-type_CS"/>
</dbReference>
<dbReference type="InterPro" id="IPR011011">
    <property type="entry name" value="Znf_FYVE_PHD"/>
</dbReference>
<protein>
    <recommendedName>
        <fullName evidence="6">Zinc finger PHD-type domain-containing protein</fullName>
    </recommendedName>
</protein>